<dbReference type="GO" id="GO:0006808">
    <property type="term" value="P:regulation of nitrogen utilization"/>
    <property type="evidence" value="ECO:0007669"/>
    <property type="project" value="UniProtKB-UniRule"/>
</dbReference>
<feature type="domain" description="HD" evidence="9">
    <location>
        <begin position="446"/>
        <end position="568"/>
    </location>
</feature>
<dbReference type="EC" id="3.1.4.-" evidence="7"/>
<evidence type="ECO:0000256" key="6">
    <source>
        <dbReference type="ARBA" id="ARBA00023268"/>
    </source>
</evidence>
<keyword evidence="5 7" id="KW-0460">Magnesium</keyword>
<keyword evidence="2 7" id="KW-0548">Nucleotidyltransferase</keyword>
<dbReference type="Pfam" id="PF08335">
    <property type="entry name" value="GlnD_UR_UTase"/>
    <property type="match status" value="1"/>
</dbReference>
<dbReference type="InterPro" id="IPR010043">
    <property type="entry name" value="UTase/UR"/>
</dbReference>
<comment type="function">
    <text evidence="7">Modifies, by uridylylation and deuridylylation, the PII regulatory proteins (GlnB and homologs), in response to the nitrogen status of the cell that GlnD senses through the glutamine level. Under low glutamine levels, catalyzes the conversion of the PII proteins and UTP to PII-UMP and PPi, while under higher glutamine levels, GlnD hydrolyzes PII-UMP to PII and UMP (deuridylylation). Thus, controls uridylylation state and activity of the PII proteins, and plays an important role in the regulation of nitrogen metabolism.</text>
</comment>
<dbReference type="SMART" id="SM00471">
    <property type="entry name" value="HDc"/>
    <property type="match status" value="1"/>
</dbReference>
<feature type="domain" description="ACT" evidence="8">
    <location>
        <begin position="687"/>
        <end position="770"/>
    </location>
</feature>
<dbReference type="InterPro" id="IPR013546">
    <property type="entry name" value="PII_UdlTrfase/GS_AdlTrfase"/>
</dbReference>
<dbReference type="CDD" id="cd04899">
    <property type="entry name" value="ACT_ACR-UUR-like_2"/>
    <property type="match status" value="1"/>
</dbReference>
<dbReference type="PANTHER" id="PTHR47320">
    <property type="entry name" value="BIFUNCTIONAL URIDYLYLTRANSFERASE/URIDYLYL-REMOVING ENZYME"/>
    <property type="match status" value="1"/>
</dbReference>
<comment type="catalytic activity">
    <reaction evidence="7">
        <text>[protein-PII]-uridylyl-L-tyrosine + H2O = [protein-PII]-L-tyrosine + UMP + H(+)</text>
        <dbReference type="Rhea" id="RHEA:48600"/>
        <dbReference type="Rhea" id="RHEA-COMP:12147"/>
        <dbReference type="Rhea" id="RHEA-COMP:12148"/>
        <dbReference type="ChEBI" id="CHEBI:15377"/>
        <dbReference type="ChEBI" id="CHEBI:15378"/>
        <dbReference type="ChEBI" id="CHEBI:46858"/>
        <dbReference type="ChEBI" id="CHEBI:57865"/>
        <dbReference type="ChEBI" id="CHEBI:90602"/>
    </reaction>
</comment>
<evidence type="ECO:0000256" key="4">
    <source>
        <dbReference type="ARBA" id="ARBA00022801"/>
    </source>
</evidence>
<dbReference type="InterPro" id="IPR002934">
    <property type="entry name" value="Polymerase_NTP_transf_dom"/>
</dbReference>
<evidence type="ECO:0000259" key="9">
    <source>
        <dbReference type="PROSITE" id="PS51831"/>
    </source>
</evidence>
<dbReference type="SUPFAM" id="SSF55021">
    <property type="entry name" value="ACT-like"/>
    <property type="match status" value="2"/>
</dbReference>
<dbReference type="NCBIfam" id="TIGR01693">
    <property type="entry name" value="UTase_glnD"/>
    <property type="match status" value="1"/>
</dbReference>
<evidence type="ECO:0000259" key="8">
    <source>
        <dbReference type="PROSITE" id="PS51671"/>
    </source>
</evidence>
<dbReference type="AlphaFoldDB" id="A0A8B6XD82"/>
<evidence type="ECO:0000313" key="10">
    <source>
        <dbReference type="Proteomes" id="UP000675920"/>
    </source>
</evidence>
<dbReference type="Pfam" id="PF01966">
    <property type="entry name" value="HD"/>
    <property type="match status" value="1"/>
</dbReference>
<gene>
    <name evidence="7" type="primary">glnD</name>
</gene>
<dbReference type="InterPro" id="IPR003607">
    <property type="entry name" value="HD/PDEase_dom"/>
</dbReference>
<keyword evidence="3" id="KW-0677">Repeat</keyword>
<dbReference type="PROSITE" id="PS51671">
    <property type="entry name" value="ACT"/>
    <property type="match status" value="2"/>
</dbReference>
<sequence>MPDDSTPGNKPADVLRAVRERLHAERAAAVENFRRDHGTQELVNRMRAAVDTAVIALRDEARLPADCVLVAVGGYGRGELFPRSDVDILVLLGQPLDPVGHERVERFIGNCWDLGLTVGHSVRTLDECIDEAARDITIQTALVEARRLAGSRALFASLRERLAATLDIRQFYQAKMLEMRQRHIKHDDTPYSLEPNVKESQGGLRDTQIILWIARAAGLGESWRELAERQLITAAEATAIARNERFIKTIRVHLHLLAGRTEDRLVFDLQEQLAANMGFSPQGPRRASEVLMQRYYWAAKAVVQLNTIVLQNIGDRIFERTTLPGRPIDERFQEINGLLDVTADDVFERDPAAMLEAFLVMQRQPELKGMSARLLRSLWHARTRIDQDFRADPRNKATFLALLQSPRGIVHELRRMNQTSVLGRYLPAFRRIIGQMQHDLFHAYTVDQHIMNVLRNLRRFTMAEHAHEYPLCSRLIANFERHWLLYVAALFHDIAKGRGGDHSKLGMVDARRFCKQHDLPDEDADLVVFLVEQHLQMSNVAQKRDLSDPDVIRGFAETVGDRRRLAALYLLTVADIRGTSPKVWNAWKATLLENLYHATDRLLCNDAPAPDRRSALEERRAEALRILRLYAFSDKAHEALWNQLDVGFFLRHDAQTIAWLTRSLHYRVAPDSAVVKARLAHIGDGLEVALYTRDEPDLFARVCGYFDSKRFTILDARVHTTRNGYALDTFVVTEAGSVPGRNDYRSLVSLVETELAQHIDNHAPLQPPSKGRIGREIRHFPIEPRIELVPDERAKFYFLTMSAADRSGLLYVIARLLAEFRVSVHSAKIMTLGDRVEDSFVVSGTGLSDAKRQLELETRLLNALQVPDTTAPTSIVF</sequence>
<evidence type="ECO:0000256" key="1">
    <source>
        <dbReference type="ARBA" id="ARBA00022679"/>
    </source>
</evidence>
<evidence type="ECO:0000256" key="5">
    <source>
        <dbReference type="ARBA" id="ARBA00022842"/>
    </source>
</evidence>
<keyword evidence="1 7" id="KW-0808">Transferase</keyword>
<keyword evidence="4 7" id="KW-0378">Hydrolase</keyword>
<dbReference type="Gene3D" id="1.10.3210.10">
    <property type="entry name" value="Hypothetical protein af1432"/>
    <property type="match status" value="1"/>
</dbReference>
<organism evidence="10 11">
    <name type="scientific">Derxia gummosa DSM 723</name>
    <dbReference type="NCBI Taxonomy" id="1121388"/>
    <lineage>
        <taxon>Bacteria</taxon>
        <taxon>Pseudomonadati</taxon>
        <taxon>Pseudomonadota</taxon>
        <taxon>Betaproteobacteria</taxon>
        <taxon>Burkholderiales</taxon>
        <taxon>Alcaligenaceae</taxon>
        <taxon>Derxia</taxon>
    </lineage>
</organism>
<evidence type="ECO:0000256" key="7">
    <source>
        <dbReference type="HAMAP-Rule" id="MF_00277"/>
    </source>
</evidence>
<dbReference type="HAMAP" id="MF_00277">
    <property type="entry name" value="PII_uridylyl_transf"/>
    <property type="match status" value="1"/>
</dbReference>
<comment type="domain">
    <text evidence="7">Has four distinct domains: an N-terminal nucleotidyltransferase (NT) domain responsible for UTase activity, a central HD domain that encodes UR activity, and two C-terminal ACT domains that seem to have a role in glutamine sensing.</text>
</comment>
<comment type="similarity">
    <text evidence="7">Belongs to the GlnD family.</text>
</comment>
<evidence type="ECO:0000256" key="3">
    <source>
        <dbReference type="ARBA" id="ARBA00022737"/>
    </source>
</evidence>
<dbReference type="Pfam" id="PF01909">
    <property type="entry name" value="NTP_transf_2"/>
    <property type="match status" value="1"/>
</dbReference>
<keyword evidence="6 7" id="KW-0511">Multifunctional enzyme</keyword>
<dbReference type="NCBIfam" id="NF002837">
    <property type="entry name" value="PRK03059.1"/>
    <property type="match status" value="1"/>
</dbReference>
<dbReference type="SUPFAM" id="SSF109604">
    <property type="entry name" value="HD-domain/PDEase-like"/>
    <property type="match status" value="1"/>
</dbReference>
<dbReference type="SUPFAM" id="SSF81301">
    <property type="entry name" value="Nucleotidyltransferase"/>
    <property type="match status" value="1"/>
</dbReference>
<dbReference type="CDD" id="cd04900">
    <property type="entry name" value="ACT_UUR-like_1"/>
    <property type="match status" value="1"/>
</dbReference>
<dbReference type="PIRSF" id="PIRSF006288">
    <property type="entry name" value="PII_uridyltransf"/>
    <property type="match status" value="1"/>
</dbReference>
<dbReference type="RefSeq" id="WP_211238063.1">
    <property type="nucleotide sequence ID" value="NZ_AXWS01000008.1"/>
</dbReference>
<reference evidence="11" key="1">
    <citation type="submission" date="2025-08" db="UniProtKB">
        <authorList>
            <consortium name="RefSeq"/>
        </authorList>
    </citation>
    <scope>IDENTIFICATION</scope>
</reference>
<proteinExistence type="inferred from homology"/>
<dbReference type="GO" id="GO:0008081">
    <property type="term" value="F:phosphoric diester hydrolase activity"/>
    <property type="evidence" value="ECO:0007669"/>
    <property type="project" value="UniProtKB-UniRule"/>
</dbReference>
<comment type="activity regulation">
    <text evidence="7">Uridylyltransferase (UTase) activity is inhibited by glutamine, while glutamine activates uridylyl-removing (UR) activity.</text>
</comment>
<comment type="catalytic activity">
    <reaction evidence="7">
        <text>[protein-PII]-L-tyrosine + UTP = [protein-PII]-uridylyl-L-tyrosine + diphosphate</text>
        <dbReference type="Rhea" id="RHEA:13673"/>
        <dbReference type="Rhea" id="RHEA-COMP:12147"/>
        <dbReference type="Rhea" id="RHEA-COMP:12148"/>
        <dbReference type="ChEBI" id="CHEBI:33019"/>
        <dbReference type="ChEBI" id="CHEBI:46398"/>
        <dbReference type="ChEBI" id="CHEBI:46858"/>
        <dbReference type="ChEBI" id="CHEBI:90602"/>
        <dbReference type="EC" id="2.7.7.59"/>
    </reaction>
</comment>
<dbReference type="InterPro" id="IPR002912">
    <property type="entry name" value="ACT_dom"/>
</dbReference>
<dbReference type="Proteomes" id="UP000675920">
    <property type="component" value="Unplaced"/>
</dbReference>
<dbReference type="InterPro" id="IPR043519">
    <property type="entry name" value="NT_sf"/>
</dbReference>
<evidence type="ECO:0000313" key="11">
    <source>
        <dbReference type="RefSeq" id="WP_211238063.1"/>
    </source>
</evidence>
<dbReference type="SUPFAM" id="SSF81593">
    <property type="entry name" value="Nucleotidyltransferase substrate binding subunit/domain"/>
    <property type="match status" value="1"/>
</dbReference>
<feature type="region of interest" description="Uridylyl-removing" evidence="7">
    <location>
        <begin position="328"/>
        <end position="686"/>
    </location>
</feature>
<dbReference type="EC" id="2.7.7.59" evidence="7"/>
<name>A0A8B6XD82_9BURK</name>
<dbReference type="CDD" id="cd00077">
    <property type="entry name" value="HDc"/>
    <property type="match status" value="1"/>
</dbReference>
<protein>
    <recommendedName>
        <fullName evidence="7">Bifunctional uridylyltransferase/uridylyl-removing enzyme</fullName>
        <shortName evidence="7">UTase/UR</shortName>
    </recommendedName>
    <alternativeName>
        <fullName evidence="7">Bifunctional [protein-PII] modification enzyme</fullName>
    </alternativeName>
    <alternativeName>
        <fullName evidence="7">Bifunctional nitrogen sensor protein</fullName>
    </alternativeName>
    <domain>
        <recommendedName>
            <fullName evidence="7">[Protein-PII] uridylyltransferase</fullName>
            <shortName evidence="7">PII uridylyltransferase</shortName>
            <shortName evidence="7">UTase</shortName>
            <ecNumber evidence="7">2.7.7.59</ecNumber>
        </recommendedName>
    </domain>
    <domain>
        <recommendedName>
            <fullName evidence="7">[Protein-PII]-UMP uridylyl-removing enzyme</fullName>
            <shortName evidence="7">UR</shortName>
            <ecNumber evidence="7">3.1.4.-</ecNumber>
        </recommendedName>
    </domain>
</protein>
<comment type="cofactor">
    <cofactor evidence="7">
        <name>Mg(2+)</name>
        <dbReference type="ChEBI" id="CHEBI:18420"/>
    </cofactor>
</comment>
<dbReference type="PANTHER" id="PTHR47320:SF1">
    <property type="entry name" value="BIFUNCTIONAL URIDYLYLTRANSFERASE_URIDYLYL-REMOVING ENZYME"/>
    <property type="match status" value="1"/>
</dbReference>
<feature type="region of interest" description="Uridylyltransferase" evidence="7">
    <location>
        <begin position="1"/>
        <end position="327"/>
    </location>
</feature>
<dbReference type="PROSITE" id="PS51831">
    <property type="entry name" value="HD"/>
    <property type="match status" value="1"/>
</dbReference>
<dbReference type="CDD" id="cd05401">
    <property type="entry name" value="NT_GlnE_GlnD_like"/>
    <property type="match status" value="1"/>
</dbReference>
<dbReference type="InterPro" id="IPR045865">
    <property type="entry name" value="ACT-like_dom_sf"/>
</dbReference>
<accession>A0A8B6XD82</accession>
<evidence type="ECO:0000256" key="2">
    <source>
        <dbReference type="ARBA" id="ARBA00022695"/>
    </source>
</evidence>
<keyword evidence="10" id="KW-1185">Reference proteome</keyword>
<dbReference type="GO" id="GO:0008773">
    <property type="term" value="F:[protein-PII] uridylyltransferase activity"/>
    <property type="evidence" value="ECO:0007669"/>
    <property type="project" value="UniProtKB-UniRule"/>
</dbReference>
<dbReference type="InterPro" id="IPR006674">
    <property type="entry name" value="HD_domain"/>
</dbReference>
<feature type="domain" description="ACT" evidence="8">
    <location>
        <begin position="798"/>
        <end position="876"/>
    </location>
</feature>
<dbReference type="Gene3D" id="1.20.120.330">
    <property type="entry name" value="Nucleotidyltransferases domain 2"/>
    <property type="match status" value="1"/>
</dbReference>